<dbReference type="InterPro" id="IPR027417">
    <property type="entry name" value="P-loop_NTPase"/>
</dbReference>
<keyword evidence="11" id="KW-1185">Reference proteome</keyword>
<keyword evidence="8" id="KW-0963">Cytoplasm</keyword>
<dbReference type="HAMAP" id="MF_00238">
    <property type="entry name" value="Cytidyl_kinase_type1"/>
    <property type="match status" value="1"/>
</dbReference>
<comment type="similarity">
    <text evidence="1 8">Belongs to the cytidylate kinase family. Type 1 subfamily.</text>
</comment>
<dbReference type="GO" id="GO:0036431">
    <property type="term" value="F:dCMP kinase activity"/>
    <property type="evidence" value="ECO:0007669"/>
    <property type="project" value="InterPro"/>
</dbReference>
<accession>A0A6M4HAT3</accession>
<protein>
    <recommendedName>
        <fullName evidence="8">Cytidylate kinase</fullName>
        <shortName evidence="8">CK</shortName>
        <ecNumber evidence="8">2.7.4.25</ecNumber>
    </recommendedName>
    <alternativeName>
        <fullName evidence="8">Cytidine monophosphate kinase</fullName>
        <shortName evidence="8">CMP kinase</shortName>
    </alternativeName>
</protein>
<keyword evidence="4 8" id="KW-0418">Kinase</keyword>
<organism evidence="10 11">
    <name type="scientific">Usitatibacter palustris</name>
    <dbReference type="NCBI Taxonomy" id="2732487"/>
    <lineage>
        <taxon>Bacteria</taxon>
        <taxon>Pseudomonadati</taxon>
        <taxon>Pseudomonadota</taxon>
        <taxon>Betaproteobacteria</taxon>
        <taxon>Nitrosomonadales</taxon>
        <taxon>Usitatibacteraceae</taxon>
        <taxon>Usitatibacter</taxon>
    </lineage>
</organism>
<dbReference type="SUPFAM" id="SSF52540">
    <property type="entry name" value="P-loop containing nucleoside triphosphate hydrolases"/>
    <property type="match status" value="1"/>
</dbReference>
<proteinExistence type="inferred from homology"/>
<sequence length="223" mass="24420">MSEAPVPVIAIDGPSASGKGTVAERVARELGWHYLDSGALYRLVAVAAARAGLSLDDEGRLAETCAAMTIEFRDGKAWLDGIDASEDLRSEATGIAASKVAAYPRVRTVLLTRQRGFRRLPGLVADGRDMGSVVFPEARLKVFLTAALPVRAERRHKQLMEKGMYAKMPDVVEDLRRRDERDATRPVAPLRHYSDALFLDTSGMTADAAVATILGWWRERSEP</sequence>
<keyword evidence="2 8" id="KW-0808">Transferase</keyword>
<dbReference type="RefSeq" id="WP_171162910.1">
    <property type="nucleotide sequence ID" value="NZ_CP053073.1"/>
</dbReference>
<gene>
    <name evidence="8 10" type="primary">cmk</name>
    <name evidence="10" type="ORF">DSM104440_02365</name>
</gene>
<comment type="subcellular location">
    <subcellularLocation>
        <location evidence="8">Cytoplasm</location>
    </subcellularLocation>
</comment>
<evidence type="ECO:0000256" key="3">
    <source>
        <dbReference type="ARBA" id="ARBA00022741"/>
    </source>
</evidence>
<dbReference type="GO" id="GO:0015949">
    <property type="term" value="P:nucleobase-containing small molecule interconversion"/>
    <property type="evidence" value="ECO:0007669"/>
    <property type="project" value="TreeGrafter"/>
</dbReference>
<reference evidence="10 11" key="1">
    <citation type="submission" date="2020-04" db="EMBL/GenBank/DDBJ databases">
        <title>Usitatibacter rugosus gen. nov., sp. nov. and Usitatibacter palustris sp. nov., novel members of Usitatibacteraceae fam. nov. within the order Nitrosomonadales isolated from soil.</title>
        <authorList>
            <person name="Huber K.J."/>
            <person name="Neumann-Schaal M."/>
            <person name="Geppert A."/>
            <person name="Luckner M."/>
            <person name="Wanner G."/>
            <person name="Overmann J."/>
        </authorList>
    </citation>
    <scope>NUCLEOTIDE SEQUENCE [LARGE SCALE GENOMIC DNA]</scope>
    <source>
        <strain evidence="10 11">Swamp67</strain>
    </source>
</reference>
<dbReference type="Proteomes" id="UP000503096">
    <property type="component" value="Chromosome"/>
</dbReference>
<evidence type="ECO:0000256" key="8">
    <source>
        <dbReference type="HAMAP-Rule" id="MF_00238"/>
    </source>
</evidence>
<dbReference type="NCBIfam" id="TIGR00017">
    <property type="entry name" value="cmk"/>
    <property type="match status" value="1"/>
</dbReference>
<dbReference type="KEGG" id="upl:DSM104440_02365"/>
<dbReference type="Pfam" id="PF02224">
    <property type="entry name" value="Cytidylate_kin"/>
    <property type="match status" value="1"/>
</dbReference>
<dbReference type="EMBL" id="CP053073">
    <property type="protein sequence ID" value="QJR15544.1"/>
    <property type="molecule type" value="Genomic_DNA"/>
</dbReference>
<dbReference type="AlphaFoldDB" id="A0A6M4HAT3"/>
<evidence type="ECO:0000313" key="10">
    <source>
        <dbReference type="EMBL" id="QJR15544.1"/>
    </source>
</evidence>
<dbReference type="InterPro" id="IPR011994">
    <property type="entry name" value="Cytidylate_kinase_dom"/>
</dbReference>
<evidence type="ECO:0000256" key="7">
    <source>
        <dbReference type="ARBA" id="ARBA00048478"/>
    </source>
</evidence>
<evidence type="ECO:0000256" key="6">
    <source>
        <dbReference type="ARBA" id="ARBA00047615"/>
    </source>
</evidence>
<dbReference type="PANTHER" id="PTHR21299:SF2">
    <property type="entry name" value="CYTIDYLATE KINASE"/>
    <property type="match status" value="1"/>
</dbReference>
<comment type="catalytic activity">
    <reaction evidence="6 8">
        <text>dCMP + ATP = dCDP + ADP</text>
        <dbReference type="Rhea" id="RHEA:25094"/>
        <dbReference type="ChEBI" id="CHEBI:30616"/>
        <dbReference type="ChEBI" id="CHEBI:57566"/>
        <dbReference type="ChEBI" id="CHEBI:58593"/>
        <dbReference type="ChEBI" id="CHEBI:456216"/>
        <dbReference type="EC" id="2.7.4.25"/>
    </reaction>
</comment>
<evidence type="ECO:0000313" key="11">
    <source>
        <dbReference type="Proteomes" id="UP000503096"/>
    </source>
</evidence>
<evidence type="ECO:0000256" key="1">
    <source>
        <dbReference type="ARBA" id="ARBA00009427"/>
    </source>
</evidence>
<dbReference type="Gene3D" id="3.40.50.300">
    <property type="entry name" value="P-loop containing nucleotide triphosphate hydrolases"/>
    <property type="match status" value="1"/>
</dbReference>
<feature type="domain" description="Cytidylate kinase" evidence="9">
    <location>
        <begin position="9"/>
        <end position="214"/>
    </location>
</feature>
<keyword evidence="3 8" id="KW-0547">Nucleotide-binding</keyword>
<name>A0A6M4HAT3_9PROT</name>
<evidence type="ECO:0000259" key="9">
    <source>
        <dbReference type="Pfam" id="PF02224"/>
    </source>
</evidence>
<comment type="catalytic activity">
    <reaction evidence="7 8">
        <text>CMP + ATP = CDP + ADP</text>
        <dbReference type="Rhea" id="RHEA:11600"/>
        <dbReference type="ChEBI" id="CHEBI:30616"/>
        <dbReference type="ChEBI" id="CHEBI:58069"/>
        <dbReference type="ChEBI" id="CHEBI:60377"/>
        <dbReference type="ChEBI" id="CHEBI:456216"/>
        <dbReference type="EC" id="2.7.4.25"/>
    </reaction>
</comment>
<keyword evidence="5 8" id="KW-0067">ATP-binding</keyword>
<dbReference type="CDD" id="cd02020">
    <property type="entry name" value="CMPK"/>
    <property type="match status" value="1"/>
</dbReference>
<dbReference type="GO" id="GO:0005829">
    <property type="term" value="C:cytosol"/>
    <property type="evidence" value="ECO:0007669"/>
    <property type="project" value="TreeGrafter"/>
</dbReference>
<evidence type="ECO:0000256" key="4">
    <source>
        <dbReference type="ARBA" id="ARBA00022777"/>
    </source>
</evidence>
<evidence type="ECO:0000256" key="2">
    <source>
        <dbReference type="ARBA" id="ARBA00022679"/>
    </source>
</evidence>
<dbReference type="InterPro" id="IPR003136">
    <property type="entry name" value="Cytidylate_kin"/>
</dbReference>
<evidence type="ECO:0000256" key="5">
    <source>
        <dbReference type="ARBA" id="ARBA00022840"/>
    </source>
</evidence>
<dbReference type="PANTHER" id="PTHR21299">
    <property type="entry name" value="CYTIDYLATE KINASE/PANTOATE-BETA-ALANINE LIGASE"/>
    <property type="match status" value="1"/>
</dbReference>
<feature type="binding site" evidence="8">
    <location>
        <begin position="13"/>
        <end position="21"/>
    </location>
    <ligand>
        <name>ATP</name>
        <dbReference type="ChEBI" id="CHEBI:30616"/>
    </ligand>
</feature>
<dbReference type="GO" id="GO:0005524">
    <property type="term" value="F:ATP binding"/>
    <property type="evidence" value="ECO:0007669"/>
    <property type="project" value="UniProtKB-UniRule"/>
</dbReference>
<dbReference type="FunCoup" id="A0A6M4HAT3">
    <property type="interactions" value="374"/>
</dbReference>
<dbReference type="GO" id="GO:0006220">
    <property type="term" value="P:pyrimidine nucleotide metabolic process"/>
    <property type="evidence" value="ECO:0007669"/>
    <property type="project" value="UniProtKB-UniRule"/>
</dbReference>
<dbReference type="EC" id="2.7.4.25" evidence="8"/>
<dbReference type="InParanoid" id="A0A6M4HAT3"/>